<keyword evidence="1" id="KW-0812">Transmembrane</keyword>
<proteinExistence type="predicted"/>
<accession>M1E8N4</accession>
<gene>
    <name evidence="2" type="ORF">Thena_0950</name>
</gene>
<sequence>MFLLLKRPKVLSILLLFIILFVSQARWEYVGSNFSNNEFVRYKIDRFTDFKYVEVFSSTGSGDRPAYNEFSQYSIYKTAENIENIEETIIRILLIFDIIWIIIVWCILPFIYFVKNKILKINLDSKTIPPD</sequence>
<protein>
    <submittedName>
        <fullName evidence="2">Uncharacterized protein</fullName>
    </submittedName>
</protein>
<evidence type="ECO:0000256" key="1">
    <source>
        <dbReference type="SAM" id="Phobius"/>
    </source>
</evidence>
<dbReference type="AlphaFoldDB" id="M1E8N4"/>
<keyword evidence="3" id="KW-1185">Reference proteome</keyword>
<keyword evidence="1" id="KW-1133">Transmembrane helix</keyword>
<organism evidence="2 3">
    <name type="scientific">Thermodesulfobium narugense DSM 14796</name>
    <dbReference type="NCBI Taxonomy" id="747365"/>
    <lineage>
        <taxon>Bacteria</taxon>
        <taxon>Pseudomonadati</taxon>
        <taxon>Thermodesulfobiota</taxon>
        <taxon>Thermodesulfobiia</taxon>
        <taxon>Thermodesulfobiales</taxon>
        <taxon>Thermodesulfobiaceae</taxon>
        <taxon>Thermodesulfobium</taxon>
    </lineage>
</organism>
<evidence type="ECO:0000313" key="2">
    <source>
        <dbReference type="EMBL" id="AEE14579.1"/>
    </source>
</evidence>
<dbReference type="RefSeq" id="WP_013756302.1">
    <property type="nucleotide sequence ID" value="NC_015499.1"/>
</dbReference>
<dbReference type="Proteomes" id="UP000011765">
    <property type="component" value="Chromosome"/>
</dbReference>
<name>M1E8N4_9BACT</name>
<feature type="transmembrane region" description="Helical" evidence="1">
    <location>
        <begin position="89"/>
        <end position="114"/>
    </location>
</feature>
<dbReference type="KEGG" id="tnr:Thena_0950"/>
<dbReference type="EMBL" id="CP002690">
    <property type="protein sequence ID" value="AEE14579.1"/>
    <property type="molecule type" value="Genomic_DNA"/>
</dbReference>
<dbReference type="eggNOG" id="ENOG5034CAZ">
    <property type="taxonomic scope" value="Bacteria"/>
</dbReference>
<evidence type="ECO:0000313" key="3">
    <source>
        <dbReference type="Proteomes" id="UP000011765"/>
    </source>
</evidence>
<reference evidence="2 3" key="1">
    <citation type="submission" date="2011-04" db="EMBL/GenBank/DDBJ databases">
        <title>The complete genome of Thermodesulfobium narugense DSM 14796.</title>
        <authorList>
            <consortium name="US DOE Joint Genome Institute (JGI-PGF)"/>
            <person name="Lucas S."/>
            <person name="Han J."/>
            <person name="Lapidus A."/>
            <person name="Bruce D."/>
            <person name="Goodwin L."/>
            <person name="Pitluck S."/>
            <person name="Peters L."/>
            <person name="Kyrpides N."/>
            <person name="Mavromatis K."/>
            <person name="Pagani I."/>
            <person name="Ivanova N."/>
            <person name="Ovchinnikova G."/>
            <person name="Zhang X."/>
            <person name="Saunders L."/>
            <person name="Detter J.C."/>
            <person name="Tapia R."/>
            <person name="Han C."/>
            <person name="Land M."/>
            <person name="Hauser L."/>
            <person name="Markowitz V."/>
            <person name="Cheng J.-F."/>
            <person name="Hugenholtz P."/>
            <person name="Woyke T."/>
            <person name="Wu D."/>
            <person name="Spring S."/>
            <person name="Schroeder M."/>
            <person name="Brambilla E."/>
            <person name="Klenk H.-P."/>
            <person name="Eisen J.A."/>
        </authorList>
    </citation>
    <scope>NUCLEOTIDE SEQUENCE [LARGE SCALE GENOMIC DNA]</scope>
    <source>
        <strain evidence="2 3">DSM 14796</strain>
    </source>
</reference>
<dbReference type="HOGENOM" id="CLU_1926591_0_0_9"/>
<keyword evidence="1" id="KW-0472">Membrane</keyword>